<keyword evidence="4" id="KW-1185">Reference proteome</keyword>
<accession>A0ABT1YQG8</accession>
<reference evidence="3 4" key="1">
    <citation type="submission" date="2022-08" db="EMBL/GenBank/DDBJ databases">
        <title>Paenibacillus endoradicis sp. nov., Paenibacillus radicibacter sp. nov and Paenibacillus pararadicis sp. nov., three cold-adapted plant growth-promoting bacteria isolated from root of Larix gmelinii in Great Khingan.</title>
        <authorList>
            <person name="Xue H."/>
        </authorList>
    </citation>
    <scope>NUCLEOTIDE SEQUENCE [LARGE SCALE GENOMIC DNA]</scope>
    <source>
        <strain evidence="3 4">N5-1-1-5</strain>
    </source>
</reference>
<organism evidence="3 4">
    <name type="scientific">Paenibacillus radicis</name>
    <name type="common">ex Xue et al. 2023</name>
    <dbReference type="NCBI Taxonomy" id="2972489"/>
    <lineage>
        <taxon>Bacteria</taxon>
        <taxon>Bacillati</taxon>
        <taxon>Bacillota</taxon>
        <taxon>Bacilli</taxon>
        <taxon>Bacillales</taxon>
        <taxon>Paenibacillaceae</taxon>
        <taxon>Paenibacillus</taxon>
    </lineage>
</organism>
<evidence type="ECO:0000313" key="3">
    <source>
        <dbReference type="EMBL" id="MCR8634604.1"/>
    </source>
</evidence>
<evidence type="ECO:0000256" key="2">
    <source>
        <dbReference type="SAM" id="SignalP"/>
    </source>
</evidence>
<feature type="chain" id="PRO_5047529573" evidence="2">
    <location>
        <begin position="28"/>
        <end position="166"/>
    </location>
</feature>
<dbReference type="PROSITE" id="PS51257">
    <property type="entry name" value="PROKAR_LIPOPROTEIN"/>
    <property type="match status" value="1"/>
</dbReference>
<feature type="signal peptide" evidence="2">
    <location>
        <begin position="1"/>
        <end position="27"/>
    </location>
</feature>
<comment type="caution">
    <text evidence="3">The sequence shown here is derived from an EMBL/GenBank/DDBJ whole genome shotgun (WGS) entry which is preliminary data.</text>
</comment>
<feature type="region of interest" description="Disordered" evidence="1">
    <location>
        <begin position="24"/>
        <end position="48"/>
    </location>
</feature>
<sequence>MKSFLLVSAIAAISLIATGCGSSPAQPAVQNSAPSPNTTATAPVKKEEPAKNVTLESLVQAFKNGGVEAETPAKMEAKDYGAAPKLGNGMRIFVPSLGKDSGGRVLQFDNKSDLEGMKKYYDDLGKASAIAFSHTYAKGLFLLQMNGTMKEDQFIKYKEIMDKVIK</sequence>
<evidence type="ECO:0000256" key="1">
    <source>
        <dbReference type="SAM" id="MobiDB-lite"/>
    </source>
</evidence>
<keyword evidence="2" id="KW-0732">Signal</keyword>
<dbReference type="EMBL" id="JANQBD010000021">
    <property type="protein sequence ID" value="MCR8634604.1"/>
    <property type="molecule type" value="Genomic_DNA"/>
</dbReference>
<dbReference type="RefSeq" id="WP_258216164.1">
    <property type="nucleotide sequence ID" value="NZ_JANQBD010000021.1"/>
</dbReference>
<proteinExistence type="predicted"/>
<protein>
    <submittedName>
        <fullName evidence="3">Stress protein</fullName>
    </submittedName>
</protein>
<gene>
    <name evidence="3" type="ORF">NV381_25740</name>
</gene>
<feature type="compositionally biased region" description="Polar residues" evidence="1">
    <location>
        <begin position="24"/>
        <end position="41"/>
    </location>
</feature>
<name>A0ABT1YQG8_9BACL</name>
<evidence type="ECO:0000313" key="4">
    <source>
        <dbReference type="Proteomes" id="UP001300012"/>
    </source>
</evidence>
<dbReference type="Proteomes" id="UP001300012">
    <property type="component" value="Unassembled WGS sequence"/>
</dbReference>